<dbReference type="AlphaFoldDB" id="A0A0C9RLG8"/>
<keyword evidence="1 2" id="KW-0175">Coiled coil</keyword>
<dbReference type="PANTHER" id="PTHR23157">
    <property type="entry name" value="GRIP AND COILED-COIL DOMAIN-CONTAINING PROTEIN 1"/>
    <property type="match status" value="1"/>
</dbReference>
<feature type="region of interest" description="Disordered" evidence="3">
    <location>
        <begin position="440"/>
        <end position="469"/>
    </location>
</feature>
<organism evidence="5">
    <name type="scientific">Fopius arisanus</name>
    <dbReference type="NCBI Taxonomy" id="64838"/>
    <lineage>
        <taxon>Eukaryota</taxon>
        <taxon>Metazoa</taxon>
        <taxon>Ecdysozoa</taxon>
        <taxon>Arthropoda</taxon>
        <taxon>Hexapoda</taxon>
        <taxon>Insecta</taxon>
        <taxon>Pterygota</taxon>
        <taxon>Neoptera</taxon>
        <taxon>Endopterygota</taxon>
        <taxon>Hymenoptera</taxon>
        <taxon>Apocrita</taxon>
        <taxon>Ichneumonoidea</taxon>
        <taxon>Braconidae</taxon>
        <taxon>Opiinae</taxon>
        <taxon>Fopius</taxon>
    </lineage>
</organism>
<dbReference type="InterPro" id="IPR051952">
    <property type="entry name" value="Golgi-autophagy_related"/>
</dbReference>
<dbReference type="Proteomes" id="UP000694866">
    <property type="component" value="Unplaced"/>
</dbReference>
<proteinExistence type="predicted"/>
<evidence type="ECO:0000313" key="7">
    <source>
        <dbReference type="RefSeq" id="XP_011314283.1"/>
    </source>
</evidence>
<dbReference type="OrthoDB" id="5848685at2759"/>
<reference evidence="5" key="1">
    <citation type="submission" date="2015-01" db="EMBL/GenBank/DDBJ databases">
        <title>Transcriptome Assembly of Fopius arisanus.</title>
        <authorList>
            <person name="Geib S."/>
        </authorList>
    </citation>
    <scope>NUCLEOTIDE SEQUENCE</scope>
</reference>
<dbReference type="RefSeq" id="XP_011314283.1">
    <property type="nucleotide sequence ID" value="XM_011315981.1"/>
</dbReference>
<dbReference type="Gene3D" id="1.10.220.60">
    <property type="entry name" value="GRIP domain"/>
    <property type="match status" value="1"/>
</dbReference>
<dbReference type="EMBL" id="GBYB01009140">
    <property type="protein sequence ID" value="JAG78907.1"/>
    <property type="molecule type" value="Transcribed_RNA"/>
</dbReference>
<dbReference type="PROSITE" id="PS50913">
    <property type="entry name" value="GRIP"/>
    <property type="match status" value="1"/>
</dbReference>
<dbReference type="Pfam" id="PF01465">
    <property type="entry name" value="GRIP"/>
    <property type="match status" value="1"/>
</dbReference>
<dbReference type="CTD" id="36492"/>
<accession>A0A9R1TT16</accession>
<evidence type="ECO:0000313" key="5">
    <source>
        <dbReference type="EMBL" id="JAG78907.1"/>
    </source>
</evidence>
<evidence type="ECO:0000259" key="4">
    <source>
        <dbReference type="PROSITE" id="PS50913"/>
    </source>
</evidence>
<protein>
    <submittedName>
        <fullName evidence="5">Golga1 protein</fullName>
    </submittedName>
    <submittedName>
        <fullName evidence="7">Golgin subfamily A member 1 isoform X2</fullName>
    </submittedName>
</protein>
<sequence>MKMFAGLKNKIREEIGSDVSTVVRNAGSVRGINSRQISQTGSSSSISGSQISLDEFRDSSAITSSPILHRKRENSLDFKLSDGTQLTPKDIKKLESREEEWRRRLMKKEAELQKKIDKKDEEWRVKLLDKEKEWKKILEKQEKEKLKIEEERLKAENARKSLELALRDAEEYKKKLYSFQEDAEQLEGFQTQEMAKIKHLLLAKEQEVDEKSHHLKSALSEIETLKTEVSRLRRYEDELNNVQTSSSKDLDRLKSELDEKTRQLSETEKELGQLKLTCEGEKDNNSSLHMQLARLRENLETERTSSATLRLSFEKERDEKDLALLRNAQVSQDFELAMQEKRIQETENVDLQSKIESLEMTVKKMKHDMDESCRSFEEAQERLVVFQRAEDERKNNEEMERTLKSNLADMEEQLNDKTKTIKVLQQRLADMKKTLQRELRVPSSSLDSDAEPAAILNPSSSKTVTAKHSSGQDEDVNFKYLKHVLIKFLTSREYEALHLTRAVATLLHFSPEEERLLQETLEWKMSWFGTRPNLGFGQTAKAIPPS</sequence>
<feature type="coiled-coil region" evidence="2">
    <location>
        <begin position="215"/>
        <end position="284"/>
    </location>
</feature>
<dbReference type="SMART" id="SM00755">
    <property type="entry name" value="Grip"/>
    <property type="match status" value="1"/>
</dbReference>
<dbReference type="GeneID" id="105273506"/>
<evidence type="ECO:0000256" key="1">
    <source>
        <dbReference type="ARBA" id="ARBA00023054"/>
    </source>
</evidence>
<evidence type="ECO:0000313" key="6">
    <source>
        <dbReference type="Proteomes" id="UP000694866"/>
    </source>
</evidence>
<name>A0A0C9RLG8_9HYME</name>
<feature type="compositionally biased region" description="Polar residues" evidence="3">
    <location>
        <begin position="457"/>
        <end position="469"/>
    </location>
</feature>
<gene>
    <name evidence="5" type="primary">Golga1</name>
    <name evidence="7" type="synonym">Golgin97</name>
    <name evidence="5" type="ORF">g.25305</name>
</gene>
<accession>A0A0C9RLG8</accession>
<keyword evidence="6" id="KW-1185">Reference proteome</keyword>
<dbReference type="PANTHER" id="PTHR23157:SF24">
    <property type="entry name" value="GOLGIN SUBFAMILY A MEMBER 1"/>
    <property type="match status" value="1"/>
</dbReference>
<feature type="coiled-coil region" evidence="2">
    <location>
        <begin position="91"/>
        <end position="175"/>
    </location>
</feature>
<evidence type="ECO:0000256" key="2">
    <source>
        <dbReference type="SAM" id="Coils"/>
    </source>
</evidence>
<reference evidence="7" key="2">
    <citation type="submission" date="2025-04" db="UniProtKB">
        <authorList>
            <consortium name="RefSeq"/>
        </authorList>
    </citation>
    <scope>IDENTIFICATION</scope>
    <source>
        <strain evidence="7">USDA-PBARC FA_bdor</strain>
        <tissue evidence="7">Whole organism</tissue>
    </source>
</reference>
<dbReference type="InterPro" id="IPR000237">
    <property type="entry name" value="GRIP_dom"/>
</dbReference>
<evidence type="ECO:0000256" key="3">
    <source>
        <dbReference type="SAM" id="MobiDB-lite"/>
    </source>
</evidence>
<feature type="domain" description="GRIP" evidence="4">
    <location>
        <begin position="471"/>
        <end position="520"/>
    </location>
</feature>
<dbReference type="GO" id="GO:0005794">
    <property type="term" value="C:Golgi apparatus"/>
    <property type="evidence" value="ECO:0007669"/>
    <property type="project" value="TreeGrafter"/>
</dbReference>